<feature type="transmembrane region" description="Helical" evidence="12">
    <location>
        <begin position="89"/>
        <end position="106"/>
    </location>
</feature>
<sequence>MKISLLLVLLTSLLTCAGQLCQKQAAHQLKRSALIGWMLAGIGFLGCGMATWLLVLQRLPVSMAYPMLSINFIFVAVAARVLWDEKMSHLQWLGTLLIVTGVAVIGSSL</sequence>
<feature type="transmembrane region" description="Helical" evidence="12">
    <location>
        <begin position="63"/>
        <end position="83"/>
    </location>
</feature>
<dbReference type="GO" id="GO:0009103">
    <property type="term" value="P:lipopolysaccharide biosynthetic process"/>
    <property type="evidence" value="ECO:0007669"/>
    <property type="project" value="UniProtKB-KW"/>
</dbReference>
<dbReference type="GO" id="GO:0005886">
    <property type="term" value="C:plasma membrane"/>
    <property type="evidence" value="ECO:0007669"/>
    <property type="project" value="UniProtKB-SubCell"/>
</dbReference>
<evidence type="ECO:0000256" key="7">
    <source>
        <dbReference type="ARBA" id="ARBA00022692"/>
    </source>
</evidence>
<dbReference type="InterPro" id="IPR000620">
    <property type="entry name" value="EamA_dom"/>
</dbReference>
<keyword evidence="13" id="KW-0732">Signal</keyword>
<keyword evidence="6" id="KW-0441">Lipid A biosynthesis</keyword>
<keyword evidence="11 12" id="KW-0472">Membrane</keyword>
<protein>
    <submittedName>
        <fullName evidence="15">4-amino-4-deoxy-L-arabinose-phosphoundecaprenol flippase subunit ArnE</fullName>
    </submittedName>
</protein>
<feature type="chain" id="PRO_5039943470" evidence="13">
    <location>
        <begin position="18"/>
        <end position="109"/>
    </location>
</feature>
<evidence type="ECO:0000256" key="12">
    <source>
        <dbReference type="SAM" id="Phobius"/>
    </source>
</evidence>
<evidence type="ECO:0000256" key="8">
    <source>
        <dbReference type="ARBA" id="ARBA00022985"/>
    </source>
</evidence>
<organism evidence="15 16">
    <name type="scientific">Winslowiella arboricola</name>
    <dbReference type="NCBI Taxonomy" id="2978220"/>
    <lineage>
        <taxon>Bacteria</taxon>
        <taxon>Pseudomonadati</taxon>
        <taxon>Pseudomonadota</taxon>
        <taxon>Gammaproteobacteria</taxon>
        <taxon>Enterobacterales</taxon>
        <taxon>Erwiniaceae</taxon>
        <taxon>Winslowiella</taxon>
    </lineage>
</organism>
<keyword evidence="16" id="KW-1185">Reference proteome</keyword>
<name>A0A9J6PS15_9GAMM</name>
<keyword evidence="10" id="KW-0443">Lipid metabolism</keyword>
<evidence type="ECO:0000256" key="11">
    <source>
        <dbReference type="ARBA" id="ARBA00023136"/>
    </source>
</evidence>
<dbReference type="GO" id="GO:0009245">
    <property type="term" value="P:lipid A biosynthetic process"/>
    <property type="evidence" value="ECO:0007669"/>
    <property type="project" value="UniProtKB-KW"/>
</dbReference>
<keyword evidence="4" id="KW-0444">Lipid biosynthesis</keyword>
<evidence type="ECO:0000256" key="4">
    <source>
        <dbReference type="ARBA" id="ARBA00022516"/>
    </source>
</evidence>
<feature type="signal peptide" evidence="13">
    <location>
        <begin position="1"/>
        <end position="17"/>
    </location>
</feature>
<evidence type="ECO:0000256" key="5">
    <source>
        <dbReference type="ARBA" id="ARBA00022519"/>
    </source>
</evidence>
<evidence type="ECO:0000256" key="2">
    <source>
        <dbReference type="ARBA" id="ARBA00022448"/>
    </source>
</evidence>
<keyword evidence="9 12" id="KW-1133">Transmembrane helix</keyword>
<evidence type="ECO:0000256" key="10">
    <source>
        <dbReference type="ARBA" id="ARBA00023098"/>
    </source>
</evidence>
<evidence type="ECO:0000313" key="16">
    <source>
        <dbReference type="Proteomes" id="UP001064262"/>
    </source>
</evidence>
<evidence type="ECO:0000256" key="1">
    <source>
        <dbReference type="ARBA" id="ARBA00004651"/>
    </source>
</evidence>
<proteinExistence type="predicted"/>
<dbReference type="SUPFAM" id="SSF103481">
    <property type="entry name" value="Multidrug resistance efflux transporter EmrE"/>
    <property type="match status" value="1"/>
</dbReference>
<comment type="subcellular location">
    <subcellularLocation>
        <location evidence="1">Cell membrane</location>
        <topology evidence="1">Multi-pass membrane protein</topology>
    </subcellularLocation>
</comment>
<dbReference type="InterPro" id="IPR000390">
    <property type="entry name" value="Small_drug/metabolite_transptr"/>
</dbReference>
<dbReference type="PANTHER" id="PTHR30561:SF23">
    <property type="entry name" value="4-AMINO-4-DEOXY-L-ARABINOSE-PHOSPHOUNDECAPRENOL FLIPPASE SUBUNIT ARNE-RELATED"/>
    <property type="match status" value="1"/>
</dbReference>
<feature type="transmembrane region" description="Helical" evidence="12">
    <location>
        <begin position="34"/>
        <end position="56"/>
    </location>
</feature>
<dbReference type="Gene3D" id="1.10.3730.20">
    <property type="match status" value="1"/>
</dbReference>
<gene>
    <name evidence="15" type="primary">arnE</name>
    <name evidence="15" type="ORF">N5923_18625</name>
</gene>
<evidence type="ECO:0000256" key="9">
    <source>
        <dbReference type="ARBA" id="ARBA00022989"/>
    </source>
</evidence>
<dbReference type="RefSeq" id="WP_267144881.1">
    <property type="nucleotide sequence ID" value="NZ_JAODIL010000082.1"/>
</dbReference>
<evidence type="ECO:0000259" key="14">
    <source>
        <dbReference type="Pfam" id="PF00892"/>
    </source>
</evidence>
<dbReference type="AlphaFoldDB" id="A0A9J6PS15"/>
<dbReference type="Pfam" id="PF00892">
    <property type="entry name" value="EamA"/>
    <property type="match status" value="1"/>
</dbReference>
<dbReference type="GO" id="GO:0022857">
    <property type="term" value="F:transmembrane transporter activity"/>
    <property type="evidence" value="ECO:0007669"/>
    <property type="project" value="InterPro"/>
</dbReference>
<dbReference type="Proteomes" id="UP001064262">
    <property type="component" value="Unassembled WGS sequence"/>
</dbReference>
<accession>A0A9J6PS15</accession>
<comment type="caution">
    <text evidence="15">The sequence shown here is derived from an EMBL/GenBank/DDBJ whole genome shotgun (WGS) entry which is preliminary data.</text>
</comment>
<evidence type="ECO:0000256" key="6">
    <source>
        <dbReference type="ARBA" id="ARBA00022556"/>
    </source>
</evidence>
<keyword evidence="2" id="KW-0813">Transport</keyword>
<dbReference type="InterPro" id="IPR037185">
    <property type="entry name" value="EmrE-like"/>
</dbReference>
<evidence type="ECO:0000256" key="3">
    <source>
        <dbReference type="ARBA" id="ARBA00022475"/>
    </source>
</evidence>
<evidence type="ECO:0000313" key="15">
    <source>
        <dbReference type="EMBL" id="MCU5779502.1"/>
    </source>
</evidence>
<reference evidence="15" key="1">
    <citation type="submission" date="2022-09" db="EMBL/GenBank/DDBJ databases">
        <title>Winslowiella arboricola sp. nov., isolated from bleeding cankers on broadleaf hosts.</title>
        <authorList>
            <person name="Brady C."/>
            <person name="Kaur S."/>
            <person name="Crampton B."/>
            <person name="Maddock D."/>
            <person name="Arnold D."/>
            <person name="Denman S."/>
        </authorList>
    </citation>
    <scope>NUCLEOTIDE SEQUENCE</scope>
    <source>
        <strain evidence="15">BAC 15a-03b</strain>
    </source>
</reference>
<keyword evidence="8" id="KW-0448">Lipopolysaccharide biosynthesis</keyword>
<keyword evidence="5" id="KW-0997">Cell inner membrane</keyword>
<keyword evidence="7 12" id="KW-0812">Transmembrane</keyword>
<dbReference type="PANTHER" id="PTHR30561">
    <property type="entry name" value="SMR FAMILY PROTON-DEPENDENT DRUG EFFLUX TRANSPORTER SUGE"/>
    <property type="match status" value="1"/>
</dbReference>
<evidence type="ECO:0000256" key="13">
    <source>
        <dbReference type="SAM" id="SignalP"/>
    </source>
</evidence>
<dbReference type="EMBL" id="JAODIM010000043">
    <property type="protein sequence ID" value="MCU5779502.1"/>
    <property type="molecule type" value="Genomic_DNA"/>
</dbReference>
<dbReference type="NCBIfam" id="NF011625">
    <property type="entry name" value="PRK15051.1"/>
    <property type="match status" value="1"/>
</dbReference>
<feature type="domain" description="EamA" evidence="14">
    <location>
        <begin position="11"/>
        <end position="105"/>
    </location>
</feature>
<keyword evidence="3" id="KW-1003">Cell membrane</keyword>